<dbReference type="SUPFAM" id="SSF54523">
    <property type="entry name" value="Pili subunits"/>
    <property type="match status" value="1"/>
</dbReference>
<name>A0AAE3AJI0_9FIRM</name>
<keyword evidence="3" id="KW-1185">Reference proteome</keyword>
<accession>A0AAE3AJI0</accession>
<evidence type="ECO:0000313" key="3">
    <source>
        <dbReference type="Proteomes" id="UP001199424"/>
    </source>
</evidence>
<proteinExistence type="predicted"/>
<dbReference type="Gene3D" id="3.30.700.10">
    <property type="entry name" value="Glycoprotein, Type 4 Pilin"/>
    <property type="match status" value="1"/>
</dbReference>
<dbReference type="RefSeq" id="WP_308449089.1">
    <property type="nucleotide sequence ID" value="NZ_JAJEQC010000005.1"/>
</dbReference>
<dbReference type="NCBIfam" id="TIGR02532">
    <property type="entry name" value="IV_pilin_GFxxxE"/>
    <property type="match status" value="1"/>
</dbReference>
<feature type="transmembrane region" description="Helical" evidence="1">
    <location>
        <begin position="21"/>
        <end position="44"/>
    </location>
</feature>
<dbReference type="Proteomes" id="UP001199424">
    <property type="component" value="Unassembled WGS sequence"/>
</dbReference>
<dbReference type="EMBL" id="JAJEQC010000005">
    <property type="protein sequence ID" value="MCC2136692.1"/>
    <property type="molecule type" value="Genomic_DNA"/>
</dbReference>
<comment type="caution">
    <text evidence="2">The sequence shown here is derived from an EMBL/GenBank/DDBJ whole genome shotgun (WGS) entry which is preliminary data.</text>
</comment>
<gene>
    <name evidence="2" type="ORF">LKD31_06640</name>
</gene>
<dbReference type="InterPro" id="IPR045584">
    <property type="entry name" value="Pilin-like"/>
</dbReference>
<organism evidence="2 3">
    <name type="scientific">Hominenteromicrobium mulieris</name>
    <dbReference type="NCBI Taxonomy" id="2885357"/>
    <lineage>
        <taxon>Bacteria</taxon>
        <taxon>Bacillati</taxon>
        <taxon>Bacillota</taxon>
        <taxon>Clostridia</taxon>
        <taxon>Eubacteriales</taxon>
        <taxon>Oscillospiraceae</taxon>
        <taxon>Hominenteromicrobium</taxon>
    </lineage>
</organism>
<sequence>MLKTVLLQKIKPYRRVNKKGFTLMEMLIVVAVIAILIAVAIPVFSAQLHKARVATDWANLRSFYADIQTDYMTTGEQNPKVPVDWHTNPAYDWHSVTFLNGQKVKMKAGFCAVSFTKDVGYSIEYECNDGHPACHLSLPAQ</sequence>
<dbReference type="Pfam" id="PF07963">
    <property type="entry name" value="N_methyl"/>
    <property type="match status" value="1"/>
</dbReference>
<reference evidence="2" key="1">
    <citation type="submission" date="2021-10" db="EMBL/GenBank/DDBJ databases">
        <title>Anaerobic single-cell dispensing facilitates the cultivation of human gut bacteria.</title>
        <authorList>
            <person name="Afrizal A."/>
        </authorList>
    </citation>
    <scope>NUCLEOTIDE SEQUENCE</scope>
    <source>
        <strain evidence="2">CLA-AA-H250</strain>
    </source>
</reference>
<keyword evidence="1" id="KW-0472">Membrane</keyword>
<keyword evidence="1" id="KW-0812">Transmembrane</keyword>
<dbReference type="AlphaFoldDB" id="A0AAE3AJI0"/>
<evidence type="ECO:0000313" key="2">
    <source>
        <dbReference type="EMBL" id="MCC2136692.1"/>
    </source>
</evidence>
<protein>
    <submittedName>
        <fullName evidence="2">Prepilin-type N-terminal cleavage/methylation domain-containing protein</fullName>
    </submittedName>
</protein>
<evidence type="ECO:0000256" key="1">
    <source>
        <dbReference type="SAM" id="Phobius"/>
    </source>
</evidence>
<dbReference type="InterPro" id="IPR012902">
    <property type="entry name" value="N_methyl_site"/>
</dbReference>
<keyword evidence="1" id="KW-1133">Transmembrane helix</keyword>